<dbReference type="InterPro" id="IPR037941">
    <property type="entry name" value="SeP"/>
</dbReference>
<dbReference type="PANTHER" id="PTHR10105">
    <property type="entry name" value="SELENOPROTEIN P"/>
    <property type="match status" value="1"/>
</dbReference>
<gene>
    <name evidence="7" type="ORF">E2986_00025</name>
</gene>
<dbReference type="EMBL" id="WNWW01000140">
    <property type="protein sequence ID" value="KAF3429858.1"/>
    <property type="molecule type" value="Genomic_DNA"/>
</dbReference>
<reference evidence="7" key="1">
    <citation type="submission" date="2019-11" db="EMBL/GenBank/DDBJ databases">
        <title>The nuclear and mitochondrial genomes of Frieseomelitta varia - a highly eusocial stingless bee (Meliponini) with a permanently sterile worker caste.</title>
        <authorList>
            <person name="Freitas F.C.P."/>
            <person name="Lourenco A.P."/>
            <person name="Nunes F.M.F."/>
            <person name="Paschoal A.R."/>
            <person name="Abreu F.C.P."/>
            <person name="Barbin F.O."/>
            <person name="Bataglia L."/>
            <person name="Cardoso-Junior C.A.M."/>
            <person name="Cervoni M.S."/>
            <person name="Silva S.R."/>
            <person name="Dalarmi F."/>
            <person name="Del Lama M.A."/>
            <person name="Depintor T.S."/>
            <person name="Ferreira K.M."/>
            <person name="Goria P.S."/>
            <person name="Jaskot M.C."/>
            <person name="Lago D.C."/>
            <person name="Luna-Lucena D."/>
            <person name="Moda L.M."/>
            <person name="Nascimento L."/>
            <person name="Pedrino M."/>
            <person name="Rabico F.O."/>
            <person name="Sanches F.C."/>
            <person name="Santos D.E."/>
            <person name="Santos C.G."/>
            <person name="Vieira J."/>
            <person name="Lopes T.F."/>
            <person name="Barchuk A.R."/>
            <person name="Hartfelder K."/>
            <person name="Simoes Z.L.P."/>
            <person name="Bitondi M.M.G."/>
            <person name="Pinheiro D.G."/>
        </authorList>
    </citation>
    <scope>NUCLEOTIDE SEQUENCE</scope>
    <source>
        <strain evidence="7">USP_RPSP 00005682</strain>
        <tissue evidence="7">Whole individual</tissue>
    </source>
</reference>
<feature type="domain" description="Selenoprotein P N-terminal" evidence="6">
    <location>
        <begin position="90"/>
        <end position="158"/>
    </location>
</feature>
<evidence type="ECO:0000256" key="5">
    <source>
        <dbReference type="ARBA" id="ARBA00023180"/>
    </source>
</evidence>
<keyword evidence="4" id="KW-0712">Selenocysteine</keyword>
<evidence type="ECO:0000256" key="4">
    <source>
        <dbReference type="ARBA" id="ARBA00022933"/>
    </source>
</evidence>
<protein>
    <recommendedName>
        <fullName evidence="6">Selenoprotein P N-terminal domain-containing protein</fullName>
    </recommendedName>
</protein>
<proteinExistence type="predicted"/>
<keyword evidence="2" id="KW-0964">Secreted</keyword>
<organism evidence="7 8">
    <name type="scientific">Frieseomelitta varia</name>
    <dbReference type="NCBI Taxonomy" id="561572"/>
    <lineage>
        <taxon>Eukaryota</taxon>
        <taxon>Metazoa</taxon>
        <taxon>Ecdysozoa</taxon>
        <taxon>Arthropoda</taxon>
        <taxon>Hexapoda</taxon>
        <taxon>Insecta</taxon>
        <taxon>Pterygota</taxon>
        <taxon>Neoptera</taxon>
        <taxon>Endopterygota</taxon>
        <taxon>Hymenoptera</taxon>
        <taxon>Apocrita</taxon>
        <taxon>Aculeata</taxon>
        <taxon>Apoidea</taxon>
        <taxon>Anthophila</taxon>
        <taxon>Apidae</taxon>
        <taxon>Frieseomelitta</taxon>
    </lineage>
</organism>
<dbReference type="InterPro" id="IPR007671">
    <property type="entry name" value="Selenoprotein-P_N"/>
</dbReference>
<comment type="subcellular location">
    <subcellularLocation>
        <location evidence="1">Secreted</location>
    </subcellularLocation>
</comment>
<evidence type="ECO:0000256" key="1">
    <source>
        <dbReference type="ARBA" id="ARBA00004613"/>
    </source>
</evidence>
<accession>A0A833SMY9</accession>
<keyword evidence="3" id="KW-0732">Signal</keyword>
<keyword evidence="5" id="KW-0325">Glycoprotein</keyword>
<evidence type="ECO:0000256" key="2">
    <source>
        <dbReference type="ARBA" id="ARBA00022525"/>
    </source>
</evidence>
<keyword evidence="8" id="KW-1185">Reference proteome</keyword>
<evidence type="ECO:0000256" key="3">
    <source>
        <dbReference type="ARBA" id="ARBA00022729"/>
    </source>
</evidence>
<evidence type="ECO:0000259" key="6">
    <source>
        <dbReference type="Pfam" id="PF04592"/>
    </source>
</evidence>
<name>A0A833SMY9_9HYME</name>
<dbReference type="Proteomes" id="UP000655588">
    <property type="component" value="Unassembled WGS sequence"/>
</dbReference>
<dbReference type="GO" id="GO:0005576">
    <property type="term" value="C:extracellular region"/>
    <property type="evidence" value="ECO:0007669"/>
    <property type="project" value="UniProtKB-SubCell"/>
</dbReference>
<evidence type="ECO:0000313" key="7">
    <source>
        <dbReference type="EMBL" id="KAF3429858.1"/>
    </source>
</evidence>
<dbReference type="AlphaFoldDB" id="A0A833SMY9"/>
<dbReference type="GO" id="GO:0008430">
    <property type="term" value="F:selenium binding"/>
    <property type="evidence" value="ECO:0007669"/>
    <property type="project" value="InterPro"/>
</dbReference>
<dbReference type="GO" id="GO:0001887">
    <property type="term" value="P:selenium compound metabolic process"/>
    <property type="evidence" value="ECO:0007669"/>
    <property type="project" value="TreeGrafter"/>
</dbReference>
<comment type="caution">
    <text evidence="7">The sequence shown here is derived from an EMBL/GenBank/DDBJ whole genome shotgun (WGS) entry which is preliminary data.</text>
</comment>
<dbReference type="PANTHER" id="PTHR10105:SF2">
    <property type="entry name" value="AGAP003297-PA"/>
    <property type="match status" value="1"/>
</dbReference>
<dbReference type="Pfam" id="PF04592">
    <property type="entry name" value="SelP_N"/>
    <property type="match status" value="1"/>
</dbReference>
<sequence length="567" mass="64915">MRLGSTDICENHLGTRLGLLKKRLEKSGFSNILFFMVTPPSDLLEDSAENNIEIKAWREMSKNTQEFEYSLDSVETLFGDIKKKRKGIILLQDTSELGIWKSFHASKDEVVIIDRCDYSCGKVTYQIIVPWSILHFPYVKAAILSTYKEDPCGPCYKCVNIKRNYLFADKQGQSSTVRDSMDYEEYLLKTINSDETKIDEDLDTQTDKVFSDLETIKTSSEELKQIEDDKNTSTIASFNANIHESIVYDITTEMTTVRTTGNMKNDDNVRDIFFTDKNIEITSEVPLEQEQTPIPTIISNFTTTEVYSEKQDCIFSNKHVNSNNDVSFTNTDLRRHNKNLQNEPNISLEEMKTKEHEDLYFTCYSATNESAKAKELQSSNDESIPLRIILYAPHLHEENGTLKKYTHLVLNTGSLNYHGHFNSKSTTSDQKHIGPFLIIKNNKPTAFKKSDSAISNDRTLAQYVHNVNESPGVYGEIADYWQTVDGNELNNKNENAELTDYDYVTAEDTGSNINNAFNNESSILRPSDIDAIDSDMNIKTGNDLDDFTQQRLIEHYNKLLTWIYYIV</sequence>
<evidence type="ECO:0000313" key="8">
    <source>
        <dbReference type="Proteomes" id="UP000655588"/>
    </source>
</evidence>